<proteinExistence type="predicted"/>
<reference evidence="3" key="1">
    <citation type="submission" date="2015-01" db="EMBL/GenBank/DDBJ databases">
        <authorList>
            <person name="Manzoor Shahid"/>
            <person name="Zubair Saima"/>
        </authorList>
    </citation>
    <scope>NUCLEOTIDE SEQUENCE [LARGE SCALE GENOMIC DNA]</scope>
    <source>
        <strain evidence="3">Sp3</strain>
    </source>
</reference>
<feature type="transmembrane region" description="Helical" evidence="1">
    <location>
        <begin position="107"/>
        <end position="126"/>
    </location>
</feature>
<keyword evidence="1" id="KW-0472">Membrane</keyword>
<protein>
    <submittedName>
        <fullName evidence="2">Uncharacterized protein</fullName>
    </submittedName>
</protein>
<organism evidence="2 3">
    <name type="scientific">Syntrophaceticus schinkii</name>
    <dbReference type="NCBI Taxonomy" id="499207"/>
    <lineage>
        <taxon>Bacteria</taxon>
        <taxon>Bacillati</taxon>
        <taxon>Bacillota</taxon>
        <taxon>Clostridia</taxon>
        <taxon>Thermoanaerobacterales</taxon>
        <taxon>Thermoanaerobacterales Family III. Incertae Sedis</taxon>
        <taxon>Syntrophaceticus</taxon>
    </lineage>
</organism>
<keyword evidence="3" id="KW-1185">Reference proteome</keyword>
<evidence type="ECO:0000256" key="1">
    <source>
        <dbReference type="SAM" id="Phobius"/>
    </source>
</evidence>
<evidence type="ECO:0000313" key="2">
    <source>
        <dbReference type="EMBL" id="CEO90484.1"/>
    </source>
</evidence>
<feature type="transmembrane region" description="Helical" evidence="1">
    <location>
        <begin position="151"/>
        <end position="174"/>
    </location>
</feature>
<feature type="transmembrane region" description="Helical" evidence="1">
    <location>
        <begin position="225"/>
        <end position="250"/>
    </location>
</feature>
<dbReference type="EMBL" id="CDRZ01000291">
    <property type="protein sequence ID" value="CEO90484.1"/>
    <property type="molecule type" value="Genomic_DNA"/>
</dbReference>
<feature type="transmembrane region" description="Helical" evidence="1">
    <location>
        <begin position="180"/>
        <end position="204"/>
    </location>
</feature>
<feature type="transmembrane region" description="Helical" evidence="1">
    <location>
        <begin position="256"/>
        <end position="283"/>
    </location>
</feature>
<keyword evidence="1" id="KW-1133">Transmembrane helix</keyword>
<accession>A0A0B7MIL7</accession>
<dbReference type="AlphaFoldDB" id="A0A0B7MIL7"/>
<name>A0A0B7MIL7_9FIRM</name>
<dbReference type="Proteomes" id="UP000046155">
    <property type="component" value="Unassembled WGS sequence"/>
</dbReference>
<sequence length="289" mass="31169">MVRGEDLWQPGTETRPPASGMFPIPPGLYERLTASISFKKDQGQRLMGFLSALHLPSTVQAVMLKEWFSLRRSSITKFRLIAWLILSVVPFLHPGLRSFVISLPSQLIVVFVIWVFCFGELIAAAYQSEADRLGILWLAAVKPGQLALGKFLAYLPLAMFVLGTAGVVVFVSGLRGMPVLLVLLFTFIGAVTSIAFSLALAAAAMNKVFYHSGSISDMVLEQVPLAFPSMASFFALIGFLVAYCYIIVYIQTSGVALMASVGGVLAGGGILAVLAIAVTGFLLKHCYLL</sequence>
<keyword evidence="1" id="KW-0812">Transmembrane</keyword>
<gene>
    <name evidence="2" type="ORF">SSCH_90054</name>
</gene>
<feature type="transmembrane region" description="Helical" evidence="1">
    <location>
        <begin position="80"/>
        <end position="101"/>
    </location>
</feature>
<evidence type="ECO:0000313" key="3">
    <source>
        <dbReference type="Proteomes" id="UP000046155"/>
    </source>
</evidence>